<proteinExistence type="predicted"/>
<keyword evidence="3" id="KW-1185">Reference proteome</keyword>
<dbReference type="CTD" id="20242413"/>
<name>V4CD81_LOTGI</name>
<evidence type="ECO:0000313" key="2">
    <source>
        <dbReference type="EMBL" id="ESO99844.1"/>
    </source>
</evidence>
<dbReference type="EMBL" id="KB200890">
    <property type="protein sequence ID" value="ESO99844.1"/>
    <property type="molecule type" value="Genomic_DNA"/>
</dbReference>
<evidence type="ECO:0000256" key="1">
    <source>
        <dbReference type="SAM" id="MobiDB-lite"/>
    </source>
</evidence>
<dbReference type="Proteomes" id="UP000030746">
    <property type="component" value="Unassembled WGS sequence"/>
</dbReference>
<reference evidence="2 3" key="1">
    <citation type="journal article" date="2013" name="Nature">
        <title>Insights into bilaterian evolution from three spiralian genomes.</title>
        <authorList>
            <person name="Simakov O."/>
            <person name="Marletaz F."/>
            <person name="Cho S.J."/>
            <person name="Edsinger-Gonzales E."/>
            <person name="Havlak P."/>
            <person name="Hellsten U."/>
            <person name="Kuo D.H."/>
            <person name="Larsson T."/>
            <person name="Lv J."/>
            <person name="Arendt D."/>
            <person name="Savage R."/>
            <person name="Osoegawa K."/>
            <person name="de Jong P."/>
            <person name="Grimwood J."/>
            <person name="Chapman J.A."/>
            <person name="Shapiro H."/>
            <person name="Aerts A."/>
            <person name="Otillar R.P."/>
            <person name="Terry A.Y."/>
            <person name="Boore J.L."/>
            <person name="Grigoriev I.V."/>
            <person name="Lindberg D.R."/>
            <person name="Seaver E.C."/>
            <person name="Weisblat D.A."/>
            <person name="Putnam N.H."/>
            <person name="Rokhsar D.S."/>
        </authorList>
    </citation>
    <scope>NUCLEOTIDE SEQUENCE [LARGE SCALE GENOMIC DNA]</scope>
</reference>
<dbReference type="KEGG" id="lgi:LOTGIDRAFT_173502"/>
<organism evidence="2 3">
    <name type="scientific">Lottia gigantea</name>
    <name type="common">Giant owl limpet</name>
    <dbReference type="NCBI Taxonomy" id="225164"/>
    <lineage>
        <taxon>Eukaryota</taxon>
        <taxon>Metazoa</taxon>
        <taxon>Spiralia</taxon>
        <taxon>Lophotrochozoa</taxon>
        <taxon>Mollusca</taxon>
        <taxon>Gastropoda</taxon>
        <taxon>Patellogastropoda</taxon>
        <taxon>Lottioidea</taxon>
        <taxon>Lottiidae</taxon>
        <taxon>Lottia</taxon>
    </lineage>
</organism>
<sequence length="115" mass="12671">MSSKRSNFAACKGVDGKLNGIVHTKNSDTEWWCVDLEKIYDFQSVVLYNRRGGNQVAFNRLAGFELKLSNNGHCDFETFNGSPVCYKDTESIGSSPGLGLSFESSRNSKRVPGPV</sequence>
<dbReference type="HOGENOM" id="CLU_2111608_0_0_1"/>
<dbReference type="Gene3D" id="2.60.120.260">
    <property type="entry name" value="Galactose-binding domain-like"/>
    <property type="match status" value="1"/>
</dbReference>
<dbReference type="RefSeq" id="XP_009049492.1">
    <property type="nucleotide sequence ID" value="XM_009051244.1"/>
</dbReference>
<protein>
    <submittedName>
        <fullName evidence="2">Uncharacterized protein</fullName>
    </submittedName>
</protein>
<dbReference type="GeneID" id="20242413"/>
<dbReference type="OrthoDB" id="6092025at2759"/>
<gene>
    <name evidence="2" type="ORF">LOTGIDRAFT_173502</name>
</gene>
<dbReference type="InterPro" id="IPR008979">
    <property type="entry name" value="Galactose-bd-like_sf"/>
</dbReference>
<dbReference type="AlphaFoldDB" id="V4CD81"/>
<feature type="region of interest" description="Disordered" evidence="1">
    <location>
        <begin position="94"/>
        <end position="115"/>
    </location>
</feature>
<evidence type="ECO:0000313" key="3">
    <source>
        <dbReference type="Proteomes" id="UP000030746"/>
    </source>
</evidence>
<dbReference type="SUPFAM" id="SSF49785">
    <property type="entry name" value="Galactose-binding domain-like"/>
    <property type="match status" value="1"/>
</dbReference>
<dbReference type="Pfam" id="PF22633">
    <property type="entry name" value="F5_F8_type_C_2"/>
    <property type="match status" value="1"/>
</dbReference>
<accession>V4CD81</accession>